<evidence type="ECO:0000313" key="3">
    <source>
        <dbReference type="EMBL" id="MEM5497739.1"/>
    </source>
</evidence>
<gene>
    <name evidence="3" type="ORF">WNY77_10075</name>
</gene>
<evidence type="ECO:0000256" key="1">
    <source>
        <dbReference type="SAM" id="MobiDB-lite"/>
    </source>
</evidence>
<evidence type="ECO:0000313" key="4">
    <source>
        <dbReference type="Proteomes" id="UP001461163"/>
    </source>
</evidence>
<feature type="compositionally biased region" description="Low complexity" evidence="1">
    <location>
        <begin position="145"/>
        <end position="155"/>
    </location>
</feature>
<keyword evidence="2" id="KW-0732">Signal</keyword>
<keyword evidence="4" id="KW-1185">Reference proteome</keyword>
<dbReference type="Proteomes" id="UP001461163">
    <property type="component" value="Unassembled WGS sequence"/>
</dbReference>
<feature type="compositionally biased region" description="Polar residues" evidence="1">
    <location>
        <begin position="133"/>
        <end position="144"/>
    </location>
</feature>
<feature type="signal peptide" evidence="2">
    <location>
        <begin position="1"/>
        <end position="22"/>
    </location>
</feature>
<accession>A0ABU9SV34</accession>
<feature type="chain" id="PRO_5046081575" description="Fibronectin type-III domain-containing protein" evidence="2">
    <location>
        <begin position="23"/>
        <end position="724"/>
    </location>
</feature>
<comment type="caution">
    <text evidence="3">The sequence shown here is derived from an EMBL/GenBank/DDBJ whole genome shotgun (WGS) entry which is preliminary data.</text>
</comment>
<dbReference type="RefSeq" id="WP_342881629.1">
    <property type="nucleotide sequence ID" value="NZ_JBBMQS010000005.1"/>
</dbReference>
<sequence length="724" mass="78774">MLKHNKIVLLLSGLGVVGNAYAIDPPQNLTQETSSFYEDDAEFNQTAVGSEEGWGWQLKTSASANIQCDTNTDCGGGGPIDPPPDVAPSVPKSIAVLRTKGSNSVEVKWQGGSAGQGSNFHYELRQQYKNEIPQDSETQTQTAPSSNVSVGNNLSSIQTPGADKIVKYAVRACNSVGCSAYKTSQYYSINANYDNGGAVTKPLESVRTNSQLASKGSYSTSSTNQTEQETALAALSKGYDALKGEVYGNSCWDLSGAAQLDSVQYINDQKYSFSQVDTYESLATTLDVKRSGGGSISFGGFSIGGSGSSSLYSETSKVTESSVIVSSFIDKQNRYQAKQALTLGMSTPYVNYLVNNQPKEFRKFCGDKFIDTVTTGRKILFTIRVVSESSSYSEIKSKTLELKASLESYSADGNFSSSEASSLNEEFKGYTFEIIGTQTGGSDSGNLLRLNSITEYMTVLTSFANSNDEDLVNIESTERDYPIPSALAGTSHFDVFSDYTEYRDILQTWGRLDSQLERRCWMLDLNGIDPDAVGQIEEAMGLSFYEGNVSQRDLCDSAKDMVDRFVNYCSNQGEWNKCFLPNSSNCIDSINNGLCMQRPELISFKGFRLEQVRLDLSKGGCLFRCYESKSVQQCFTNTDIIPDFSRNAVITSSYSPSPVSGLVVTVDRSWNVSSASNSVTKVNGNYCLNARAKVFGKGGFGAGGRYESNNQMFGFQTQTLGYSL</sequence>
<feature type="region of interest" description="Disordered" evidence="1">
    <location>
        <begin position="133"/>
        <end position="155"/>
    </location>
</feature>
<organism evidence="3 4">
    <name type="scientific">Paraglaciecola mesophila</name>
    <dbReference type="NCBI Taxonomy" id="197222"/>
    <lineage>
        <taxon>Bacteria</taxon>
        <taxon>Pseudomonadati</taxon>
        <taxon>Pseudomonadota</taxon>
        <taxon>Gammaproteobacteria</taxon>
        <taxon>Alteromonadales</taxon>
        <taxon>Alteromonadaceae</taxon>
        <taxon>Paraglaciecola</taxon>
    </lineage>
</organism>
<evidence type="ECO:0008006" key="5">
    <source>
        <dbReference type="Google" id="ProtNLM"/>
    </source>
</evidence>
<evidence type="ECO:0000256" key="2">
    <source>
        <dbReference type="SAM" id="SignalP"/>
    </source>
</evidence>
<reference evidence="3 4" key="1">
    <citation type="submission" date="2024-03" db="EMBL/GenBank/DDBJ databases">
        <title>Community enrichment and isolation of bacterial strains for fucoidan degradation.</title>
        <authorList>
            <person name="Sichert A."/>
        </authorList>
    </citation>
    <scope>NUCLEOTIDE SEQUENCE [LARGE SCALE GENOMIC DNA]</scope>
    <source>
        <strain evidence="3 4">AS12</strain>
    </source>
</reference>
<proteinExistence type="predicted"/>
<dbReference type="SUPFAM" id="SSF49265">
    <property type="entry name" value="Fibronectin type III"/>
    <property type="match status" value="1"/>
</dbReference>
<name>A0ABU9SV34_9ALTE</name>
<dbReference type="InterPro" id="IPR036116">
    <property type="entry name" value="FN3_sf"/>
</dbReference>
<dbReference type="EMBL" id="JBBMQS010000005">
    <property type="protein sequence ID" value="MEM5497739.1"/>
    <property type="molecule type" value="Genomic_DNA"/>
</dbReference>
<protein>
    <recommendedName>
        <fullName evidence="5">Fibronectin type-III domain-containing protein</fullName>
    </recommendedName>
</protein>